<feature type="transmembrane region" description="Helical" evidence="8">
    <location>
        <begin position="390"/>
        <end position="417"/>
    </location>
</feature>
<dbReference type="PANTHER" id="PTHR42718:SF46">
    <property type="entry name" value="BLR6921 PROTEIN"/>
    <property type="match status" value="1"/>
</dbReference>
<feature type="transmembrane region" description="Helical" evidence="8">
    <location>
        <begin position="463"/>
        <end position="484"/>
    </location>
</feature>
<feature type="transmembrane region" description="Helical" evidence="8">
    <location>
        <begin position="332"/>
        <end position="353"/>
    </location>
</feature>
<keyword evidence="2" id="KW-0813">Transport</keyword>
<keyword evidence="5 8" id="KW-1133">Transmembrane helix</keyword>
<evidence type="ECO:0000256" key="7">
    <source>
        <dbReference type="SAM" id="MobiDB-lite"/>
    </source>
</evidence>
<dbReference type="Pfam" id="PF07690">
    <property type="entry name" value="MFS_1"/>
    <property type="match status" value="1"/>
</dbReference>
<feature type="transmembrane region" description="Helical" evidence="8">
    <location>
        <begin position="163"/>
        <end position="185"/>
    </location>
</feature>
<dbReference type="InterPro" id="IPR020846">
    <property type="entry name" value="MFS_dom"/>
</dbReference>
<dbReference type="PRINTS" id="PR01035">
    <property type="entry name" value="TCRTETA"/>
</dbReference>
<comment type="caution">
    <text evidence="10">The sequence shown here is derived from an EMBL/GenBank/DDBJ whole genome shotgun (WGS) entry which is preliminary data.</text>
</comment>
<accession>A0A161XHJ1</accession>
<feature type="region of interest" description="Disordered" evidence="7">
    <location>
        <begin position="1"/>
        <end position="30"/>
    </location>
</feature>
<dbReference type="InterPro" id="IPR036259">
    <property type="entry name" value="MFS_trans_sf"/>
</dbReference>
<keyword evidence="3" id="KW-1003">Cell membrane</keyword>
<protein>
    <submittedName>
        <fullName evidence="10">Putative multidrug resistance protein EmrY</fullName>
    </submittedName>
</protein>
<name>A0A161XHJ1_9CELL</name>
<evidence type="ECO:0000256" key="8">
    <source>
        <dbReference type="SAM" id="Phobius"/>
    </source>
</evidence>
<dbReference type="EMBL" id="LRIE01000055">
    <property type="protein sequence ID" value="KZM36307.1"/>
    <property type="molecule type" value="Genomic_DNA"/>
</dbReference>
<comment type="subcellular location">
    <subcellularLocation>
        <location evidence="1">Cell membrane</location>
        <topology evidence="1">Multi-pass membrane protein</topology>
    </subcellularLocation>
</comment>
<dbReference type="GO" id="GO:0022857">
    <property type="term" value="F:transmembrane transporter activity"/>
    <property type="evidence" value="ECO:0007669"/>
    <property type="project" value="InterPro"/>
</dbReference>
<proteinExistence type="predicted"/>
<dbReference type="Gene3D" id="1.20.1720.10">
    <property type="entry name" value="Multidrug resistance protein D"/>
    <property type="match status" value="1"/>
</dbReference>
<feature type="transmembrane region" description="Helical" evidence="8">
    <location>
        <begin position="227"/>
        <end position="246"/>
    </location>
</feature>
<feature type="transmembrane region" description="Helical" evidence="8">
    <location>
        <begin position="296"/>
        <end position="320"/>
    </location>
</feature>
<evidence type="ECO:0000256" key="4">
    <source>
        <dbReference type="ARBA" id="ARBA00022692"/>
    </source>
</evidence>
<dbReference type="GO" id="GO:0005886">
    <property type="term" value="C:plasma membrane"/>
    <property type="evidence" value="ECO:0007669"/>
    <property type="project" value="UniProtKB-SubCell"/>
</dbReference>
<organism evidence="10 11">
    <name type="scientific">Oerskovia enterophila</name>
    <dbReference type="NCBI Taxonomy" id="43678"/>
    <lineage>
        <taxon>Bacteria</taxon>
        <taxon>Bacillati</taxon>
        <taxon>Actinomycetota</taxon>
        <taxon>Actinomycetes</taxon>
        <taxon>Micrococcales</taxon>
        <taxon>Cellulomonadaceae</taxon>
        <taxon>Oerskovia</taxon>
    </lineage>
</organism>
<evidence type="ECO:0000313" key="10">
    <source>
        <dbReference type="EMBL" id="KZM36307.1"/>
    </source>
</evidence>
<evidence type="ECO:0000259" key="9">
    <source>
        <dbReference type="PROSITE" id="PS50850"/>
    </source>
</evidence>
<dbReference type="Gene3D" id="1.20.1250.20">
    <property type="entry name" value="MFS general substrate transporter like domains"/>
    <property type="match status" value="1"/>
</dbReference>
<feature type="transmembrane region" description="Helical" evidence="8">
    <location>
        <begin position="365"/>
        <end position="384"/>
    </location>
</feature>
<feature type="transmembrane region" description="Helical" evidence="8">
    <location>
        <begin position="429"/>
        <end position="451"/>
    </location>
</feature>
<dbReference type="InterPro" id="IPR011701">
    <property type="entry name" value="MFS"/>
</dbReference>
<evidence type="ECO:0000256" key="5">
    <source>
        <dbReference type="ARBA" id="ARBA00022989"/>
    </source>
</evidence>
<evidence type="ECO:0000256" key="1">
    <source>
        <dbReference type="ARBA" id="ARBA00004651"/>
    </source>
</evidence>
<dbReference type="SUPFAM" id="SSF103473">
    <property type="entry name" value="MFS general substrate transporter"/>
    <property type="match status" value="2"/>
</dbReference>
<evidence type="ECO:0000256" key="2">
    <source>
        <dbReference type="ARBA" id="ARBA00022448"/>
    </source>
</evidence>
<keyword evidence="4 8" id="KW-0812">Transmembrane</keyword>
<evidence type="ECO:0000256" key="3">
    <source>
        <dbReference type="ARBA" id="ARBA00022475"/>
    </source>
</evidence>
<dbReference type="InterPro" id="IPR001958">
    <property type="entry name" value="Tet-R_TetA/multi-R_MdtG-like"/>
</dbReference>
<keyword evidence="6 8" id="KW-0472">Membrane</keyword>
<feature type="transmembrane region" description="Helical" evidence="8">
    <location>
        <begin position="258"/>
        <end position="276"/>
    </location>
</feature>
<feature type="transmembrane region" description="Helical" evidence="8">
    <location>
        <begin position="106"/>
        <end position="125"/>
    </location>
</feature>
<reference evidence="10 11" key="1">
    <citation type="submission" date="2016-01" db="EMBL/GenBank/DDBJ databases">
        <title>Genome sequence of Oerskovia enterophila VJag, an agar and cellulose degrading bacterium.</title>
        <authorList>
            <person name="Poehlein A."/>
            <person name="Jag V."/>
            <person name="Bengelsdorf F."/>
            <person name="Duerre P."/>
            <person name="Daniel R."/>
        </authorList>
    </citation>
    <scope>NUCLEOTIDE SEQUENCE [LARGE SCALE GENOMIC DNA]</scope>
    <source>
        <strain evidence="10 11">VJag</strain>
    </source>
</reference>
<dbReference type="PANTHER" id="PTHR42718">
    <property type="entry name" value="MAJOR FACILITATOR SUPERFAMILY MULTIDRUG TRANSPORTER MFSC"/>
    <property type="match status" value="1"/>
</dbReference>
<feature type="transmembrane region" description="Helical" evidence="8">
    <location>
        <begin position="131"/>
        <end position="151"/>
    </location>
</feature>
<evidence type="ECO:0000256" key="6">
    <source>
        <dbReference type="ARBA" id="ARBA00023136"/>
    </source>
</evidence>
<evidence type="ECO:0000313" key="11">
    <source>
        <dbReference type="Proteomes" id="UP000076447"/>
    </source>
</evidence>
<dbReference type="STRING" id="43678.OJAG_10200"/>
<feature type="transmembrane region" description="Helical" evidence="8">
    <location>
        <begin position="191"/>
        <end position="215"/>
    </location>
</feature>
<gene>
    <name evidence="10" type="primary">emrY_1</name>
    <name evidence="10" type="ORF">OJAG_10200</name>
</gene>
<dbReference type="PATRIC" id="fig|43678.3.peg.1067"/>
<feature type="domain" description="Major facilitator superfamily (MFS) profile" evidence="9">
    <location>
        <begin position="40"/>
        <end position="489"/>
    </location>
</feature>
<dbReference type="Proteomes" id="UP000076447">
    <property type="component" value="Unassembled WGS sequence"/>
</dbReference>
<dbReference type="AlphaFoldDB" id="A0A161XHJ1"/>
<feature type="transmembrane region" description="Helical" evidence="8">
    <location>
        <begin position="39"/>
        <end position="63"/>
    </location>
</feature>
<dbReference type="PROSITE" id="PS50850">
    <property type="entry name" value="MFS"/>
    <property type="match status" value="1"/>
</dbReference>
<sequence>MTPSARTSTATLTATAPSAQAPSAPPGESGSGVRARPALVILALSTAVLAFSLMQTLLVPALPTLGEALGSGPQGTGWILTAFLVAGAVLAPVVGSLGDRYGHRRVLVVTLVVFAAATVAAGLAPNLGVLLAARVVQGVSTATFPLALAISRRSLDGRHLVTALGWLSGMVGVGAGVALVLGGLIVESLSWHWLFWSTAALVLVALTMVLAWVPATPARPAGRAARTDWAGTFLLAGGLAGLLLAVSQGRSWGWTSPLTWGVGLAAVCALAVLVLVELRSAAPLVDVRTFRNRSLVITSVLTLALGFVPYVFYVSLPLILQAQPSAGSGLTVTQTGLVLLPSAVLVFVGGRVAPALSIRFGAKSLAITAVLVMAVAGAGLAVWPGEMWSVLVFFTLLGLGNGIGFAVCAQLVTMLSPADEVAAATGLNAVLRTVGSAVAAPVTTALLAGAVVQGGTVSSTTPFSVAFGLAAVVGLVALVVAGALPSARAGGARA</sequence>
<feature type="transmembrane region" description="Helical" evidence="8">
    <location>
        <begin position="75"/>
        <end position="94"/>
    </location>
</feature>